<feature type="compositionally biased region" description="Polar residues" evidence="2">
    <location>
        <begin position="175"/>
        <end position="203"/>
    </location>
</feature>
<dbReference type="SMART" id="SM00868">
    <property type="entry name" value="zf-AD"/>
    <property type="match status" value="1"/>
</dbReference>
<name>A0A6I8U909_AEDAE</name>
<dbReference type="AlphaFoldDB" id="A0A6I8U909"/>
<accession>A0A6I8U909</accession>
<protein>
    <recommendedName>
        <fullName evidence="3">ZAD domain-containing protein</fullName>
    </recommendedName>
</protein>
<proteinExistence type="predicted"/>
<keyword evidence="1" id="KW-0479">Metal-binding</keyword>
<dbReference type="PROSITE" id="PS51915">
    <property type="entry name" value="ZAD"/>
    <property type="match status" value="1"/>
</dbReference>
<dbReference type="GO" id="GO:0008270">
    <property type="term" value="F:zinc ion binding"/>
    <property type="evidence" value="ECO:0007669"/>
    <property type="project" value="UniProtKB-UniRule"/>
</dbReference>
<dbReference type="EnsemblMetazoa" id="AAEL028180-RF">
    <property type="protein sequence ID" value="AAEL028180-PF"/>
    <property type="gene ID" value="AAEL028180"/>
</dbReference>
<dbReference type="EnsemblMetazoa" id="AAEL028180-RB">
    <property type="protein sequence ID" value="AAEL028180-PB"/>
    <property type="gene ID" value="AAEL028180"/>
</dbReference>
<feature type="compositionally biased region" description="Low complexity" evidence="2">
    <location>
        <begin position="266"/>
        <end position="275"/>
    </location>
</feature>
<dbReference type="InParanoid" id="A0A6I8U909"/>
<feature type="region of interest" description="Disordered" evidence="2">
    <location>
        <begin position="172"/>
        <end position="242"/>
    </location>
</feature>
<keyword evidence="1" id="KW-0863">Zinc-finger</keyword>
<feature type="binding site" evidence="1">
    <location>
        <position position="62"/>
    </location>
    <ligand>
        <name>Zn(2+)</name>
        <dbReference type="ChEBI" id="CHEBI:29105"/>
    </ligand>
</feature>
<sequence length="471" mass="52258">MNENLAKICRICLTEGSRHIFQKTVTNDALYNVSSLNRISEKLRYVTLLKIDEMENLPAMICDLCIVQLNVAYNFKRQATESDTKLRQYLIENGIDIMKDIRALPAIRAPAVQTAVPGRLLPAPTRTNQRINSTSSSSVFEVPQTTTAHTGLNRNGGSFEPRLVPIRIKVETPETVEQSSEPGDLLSNSTISPLSSITATNNGPVPVSEADKTNSSTENIVVESSPSSSKNSRSSDGRDSAMVVVDSRNISLQGDEDYVQNILGSNSSLSTNASKSVEKVDTDTEKSKPSEPKKDKHTDDHTESPQERRLKQLLSSLRINMVKSRFPQSKLRTKPRKKLQQIKLKQQTKSNPSPKPTSKPISKPTPKPAPKSTPKSTPKPKTPPAPPMPKIVRRHSLDFAQLLNGTRVKREQTARKQKSPDKKSPRKPAVISPNKLRSLRDKMREERERQNGTKDAAMPTAKTHDKDKIAS</sequence>
<feature type="binding site" evidence="1">
    <location>
        <position position="9"/>
    </location>
    <ligand>
        <name>Zn(2+)</name>
        <dbReference type="ChEBI" id="CHEBI:29105"/>
    </ligand>
</feature>
<feature type="compositionally biased region" description="Basic and acidic residues" evidence="2">
    <location>
        <begin position="276"/>
        <end position="310"/>
    </location>
</feature>
<keyword evidence="5" id="KW-1185">Reference proteome</keyword>
<gene>
    <name evidence="4" type="primary">110675897</name>
</gene>
<dbReference type="Proteomes" id="UP000008820">
    <property type="component" value="Chromosome 2"/>
</dbReference>
<dbReference type="SUPFAM" id="SSF57716">
    <property type="entry name" value="Glucocorticoid receptor-like (DNA-binding domain)"/>
    <property type="match status" value="1"/>
</dbReference>
<feature type="compositionally biased region" description="Low complexity" evidence="2">
    <location>
        <begin position="341"/>
        <end position="352"/>
    </location>
</feature>
<dbReference type="EnsemblMetazoa" id="AAEL028180-RI">
    <property type="protein sequence ID" value="AAEL028180-PI"/>
    <property type="gene ID" value="AAEL028180"/>
</dbReference>
<dbReference type="OrthoDB" id="4737882at2759"/>
<feature type="region of interest" description="Disordered" evidence="2">
    <location>
        <begin position="266"/>
        <end position="471"/>
    </location>
</feature>
<dbReference type="EnsemblMetazoa" id="AAEL028180-RC">
    <property type="protein sequence ID" value="AAEL028180-PC"/>
    <property type="gene ID" value="AAEL028180"/>
</dbReference>
<dbReference type="EnsemblMetazoa" id="AAEL028180-RK">
    <property type="protein sequence ID" value="AAEL028180-PK"/>
    <property type="gene ID" value="AAEL028180"/>
</dbReference>
<dbReference type="EnsemblMetazoa" id="AAEL028180-RJ">
    <property type="protein sequence ID" value="AAEL028180-PJ"/>
    <property type="gene ID" value="AAEL028180"/>
</dbReference>
<feature type="compositionally biased region" description="Basic and acidic residues" evidence="2">
    <location>
        <begin position="438"/>
        <end position="452"/>
    </location>
</feature>
<feature type="compositionally biased region" description="Pro residues" evidence="2">
    <location>
        <begin position="380"/>
        <end position="389"/>
    </location>
</feature>
<dbReference type="EnsemblMetazoa" id="AAEL028180-RD">
    <property type="protein sequence ID" value="AAEL028180-PD"/>
    <property type="gene ID" value="AAEL028180"/>
</dbReference>
<evidence type="ECO:0000256" key="2">
    <source>
        <dbReference type="SAM" id="MobiDB-lite"/>
    </source>
</evidence>
<keyword evidence="1" id="KW-0862">Zinc</keyword>
<feature type="region of interest" description="Disordered" evidence="2">
    <location>
        <begin position="121"/>
        <end position="143"/>
    </location>
</feature>
<evidence type="ECO:0000313" key="4">
    <source>
        <dbReference type="EnsemblMetazoa" id="AAEL028180-PG"/>
    </source>
</evidence>
<feature type="domain" description="ZAD" evidence="3">
    <location>
        <begin position="7"/>
        <end position="89"/>
    </location>
</feature>
<feature type="compositionally biased region" description="Polar residues" evidence="2">
    <location>
        <begin position="125"/>
        <end position="143"/>
    </location>
</feature>
<evidence type="ECO:0000256" key="1">
    <source>
        <dbReference type="PROSITE-ProRule" id="PRU01263"/>
    </source>
</evidence>
<feature type="binding site" evidence="1">
    <location>
        <position position="12"/>
    </location>
    <ligand>
        <name>Zn(2+)</name>
        <dbReference type="ChEBI" id="CHEBI:29105"/>
    </ligand>
</feature>
<reference evidence="4" key="2">
    <citation type="submission" date="2020-05" db="UniProtKB">
        <authorList>
            <consortium name="EnsemblMetazoa"/>
        </authorList>
    </citation>
    <scope>IDENTIFICATION</scope>
    <source>
        <strain evidence="4">LVP_AGWG</strain>
    </source>
</reference>
<organism evidence="4 5">
    <name type="scientific">Aedes aegypti</name>
    <name type="common">Yellowfever mosquito</name>
    <name type="synonym">Culex aegypti</name>
    <dbReference type="NCBI Taxonomy" id="7159"/>
    <lineage>
        <taxon>Eukaryota</taxon>
        <taxon>Metazoa</taxon>
        <taxon>Ecdysozoa</taxon>
        <taxon>Arthropoda</taxon>
        <taxon>Hexapoda</taxon>
        <taxon>Insecta</taxon>
        <taxon>Pterygota</taxon>
        <taxon>Neoptera</taxon>
        <taxon>Endopterygota</taxon>
        <taxon>Diptera</taxon>
        <taxon>Nematocera</taxon>
        <taxon>Culicoidea</taxon>
        <taxon>Culicidae</taxon>
        <taxon>Culicinae</taxon>
        <taxon>Aedini</taxon>
        <taxon>Aedes</taxon>
        <taxon>Stegomyia</taxon>
    </lineage>
</organism>
<feature type="compositionally biased region" description="Basic and acidic residues" evidence="2">
    <location>
        <begin position="462"/>
        <end position="471"/>
    </location>
</feature>
<feature type="compositionally biased region" description="Basic residues" evidence="2">
    <location>
        <begin position="331"/>
        <end position="340"/>
    </location>
</feature>
<dbReference type="EnsemblMetazoa" id="AAEL028180-RG">
    <property type="protein sequence ID" value="AAEL028180-PG"/>
    <property type="gene ID" value="AAEL028180"/>
</dbReference>
<dbReference type="Pfam" id="PF07776">
    <property type="entry name" value="zf-AD"/>
    <property type="match status" value="1"/>
</dbReference>
<evidence type="ECO:0000313" key="5">
    <source>
        <dbReference type="Proteomes" id="UP000008820"/>
    </source>
</evidence>
<feature type="compositionally biased region" description="Pro residues" evidence="2">
    <location>
        <begin position="353"/>
        <end position="371"/>
    </location>
</feature>
<evidence type="ECO:0000259" key="3">
    <source>
        <dbReference type="PROSITE" id="PS51915"/>
    </source>
</evidence>
<dbReference type="Gene3D" id="3.40.1800.20">
    <property type="match status" value="1"/>
</dbReference>
<dbReference type="EnsemblMetazoa" id="AAEL028180-RH">
    <property type="protein sequence ID" value="AAEL028180-PH"/>
    <property type="gene ID" value="AAEL028180"/>
</dbReference>
<reference evidence="4 5" key="1">
    <citation type="submission" date="2017-06" db="EMBL/GenBank/DDBJ databases">
        <title>Aedes aegypti genome working group (AGWG) sequencing and assembly.</title>
        <authorList>
            <consortium name="Aedes aegypti Genome Working Group (AGWG)"/>
            <person name="Matthews B.J."/>
        </authorList>
    </citation>
    <scope>NUCLEOTIDE SEQUENCE [LARGE SCALE GENOMIC DNA]</scope>
    <source>
        <strain evidence="4 5">LVP_AGWG</strain>
    </source>
</reference>
<feature type="compositionally biased region" description="Basic and acidic residues" evidence="2">
    <location>
        <begin position="408"/>
        <end position="423"/>
    </location>
</feature>
<dbReference type="GO" id="GO:0005634">
    <property type="term" value="C:nucleus"/>
    <property type="evidence" value="ECO:0007669"/>
    <property type="project" value="InterPro"/>
</dbReference>
<dbReference type="EnsemblMetazoa" id="AAEL028180-RA">
    <property type="protein sequence ID" value="AAEL028180-PA"/>
    <property type="gene ID" value="AAEL028180"/>
</dbReference>
<dbReference type="EnsemblMetazoa" id="AAEL028180-RE">
    <property type="protein sequence ID" value="AAEL028180-PE"/>
    <property type="gene ID" value="AAEL028180"/>
</dbReference>
<feature type="binding site" evidence="1">
    <location>
        <position position="65"/>
    </location>
    <ligand>
        <name>Zn(2+)</name>
        <dbReference type="ChEBI" id="CHEBI:29105"/>
    </ligand>
</feature>
<dbReference type="InterPro" id="IPR012934">
    <property type="entry name" value="Znf_AD"/>
</dbReference>